<evidence type="ECO:0000313" key="2">
    <source>
        <dbReference type="Proteomes" id="UP000305709"/>
    </source>
</evidence>
<reference evidence="1 2" key="1">
    <citation type="submission" date="2019-06" db="EMBL/GenBank/DDBJ databases">
        <authorList>
            <person name="Jiang L."/>
        </authorList>
    </citation>
    <scope>NUCLEOTIDE SEQUENCE [LARGE SCALE GENOMIC DNA]</scope>
    <source>
        <strain evidence="1 2">YIM 48858</strain>
    </source>
</reference>
<evidence type="ECO:0000313" key="1">
    <source>
        <dbReference type="EMBL" id="TNC62891.1"/>
    </source>
</evidence>
<proteinExistence type="predicted"/>
<sequence>MASKTTLNAKNLEALGAPRLAELLIELSTGDAAAKRRLRLELAGTASPGEVAREVRKRLTAIARARSFVDWTKHRALVADLDTQRRAIIEQVAPTNPIQALELLWQFLGLATSVFERCDDSSGTVIGVFDQAVTDLGAIASSAEPDPTRLAEDVARALTTNDYGQYDDLIQTLAPALGREGLEHLKQHMTALAQAPVPRGVVA</sequence>
<dbReference type="AlphaFoldDB" id="A0A5C4N9C9"/>
<dbReference type="OrthoDB" id="7183688at2"/>
<dbReference type="RefSeq" id="WP_139083443.1">
    <property type="nucleotide sequence ID" value="NZ_VDFV01000054.1"/>
</dbReference>
<comment type="caution">
    <text evidence="1">The sequence shown here is derived from an EMBL/GenBank/DDBJ whole genome shotgun (WGS) entry which is preliminary data.</text>
</comment>
<accession>A0A5C4N9C9</accession>
<dbReference type="Pfam" id="PF21810">
    <property type="entry name" value="DUF6880"/>
    <property type="match status" value="1"/>
</dbReference>
<protein>
    <submittedName>
        <fullName evidence="1">Uncharacterized protein</fullName>
    </submittedName>
</protein>
<gene>
    <name evidence="1" type="ORF">FHG71_19880</name>
</gene>
<keyword evidence="2" id="KW-1185">Reference proteome</keyword>
<dbReference type="EMBL" id="VDFV01000054">
    <property type="protein sequence ID" value="TNC62891.1"/>
    <property type="molecule type" value="Genomic_DNA"/>
</dbReference>
<organism evidence="1 2">
    <name type="scientific">Rubellimicrobium roseum</name>
    <dbReference type="NCBI Taxonomy" id="687525"/>
    <lineage>
        <taxon>Bacteria</taxon>
        <taxon>Pseudomonadati</taxon>
        <taxon>Pseudomonadota</taxon>
        <taxon>Alphaproteobacteria</taxon>
        <taxon>Rhodobacterales</taxon>
        <taxon>Roseobacteraceae</taxon>
        <taxon>Rubellimicrobium</taxon>
    </lineage>
</organism>
<dbReference type="InterPro" id="IPR049245">
    <property type="entry name" value="DUF6880"/>
</dbReference>
<dbReference type="Proteomes" id="UP000305709">
    <property type="component" value="Unassembled WGS sequence"/>
</dbReference>
<name>A0A5C4N9C9_9RHOB</name>